<sequence>MKKRLHIHRDHALFMGNFGIAQPHRHGALVLLIGLSGSIRVQLEGNELVCCRSALIDANVNHMVDCVDEHVAALYFEIDSLYGRQLRQTFLQKQHAVFDIIRTDSVHSGYTNRLITLDLETILKHPLTDPTDHFDLRIANCMQLLQQDYPRIYTQTDISNQLGLSNSRLNHLFKQQTGLDFRHFRLWSKLASFMRDIHNTKQITLSALNTGFSDSAHLSNAYRKMFGIKPSTILAKLDDFSVHE</sequence>
<dbReference type="OrthoDB" id="6057514at2"/>
<dbReference type="RefSeq" id="WP_087461980.1">
    <property type="nucleotide sequence ID" value="NZ_CP021425.1"/>
</dbReference>
<dbReference type="KEGG" id="ome:OLMES_3004"/>
<gene>
    <name evidence="5" type="ORF">OLMES_3004</name>
</gene>
<proteinExistence type="predicted"/>
<keyword evidence="1" id="KW-0805">Transcription regulation</keyword>
<keyword evidence="6" id="KW-1185">Reference proteome</keyword>
<evidence type="ECO:0000256" key="2">
    <source>
        <dbReference type="ARBA" id="ARBA00023125"/>
    </source>
</evidence>
<dbReference type="PANTHER" id="PTHR46796:SF6">
    <property type="entry name" value="ARAC SUBFAMILY"/>
    <property type="match status" value="1"/>
</dbReference>
<dbReference type="InterPro" id="IPR050204">
    <property type="entry name" value="AraC_XylS_family_regulators"/>
</dbReference>
<dbReference type="GO" id="GO:0003700">
    <property type="term" value="F:DNA-binding transcription factor activity"/>
    <property type="evidence" value="ECO:0007669"/>
    <property type="project" value="InterPro"/>
</dbReference>
<keyword evidence="2" id="KW-0238">DNA-binding</keyword>
<keyword evidence="3" id="KW-0804">Transcription</keyword>
<dbReference type="PANTHER" id="PTHR46796">
    <property type="entry name" value="HTH-TYPE TRANSCRIPTIONAL ACTIVATOR RHAS-RELATED"/>
    <property type="match status" value="1"/>
</dbReference>
<dbReference type="AlphaFoldDB" id="A0A1Y0I964"/>
<evidence type="ECO:0000313" key="5">
    <source>
        <dbReference type="EMBL" id="ARU57048.1"/>
    </source>
</evidence>
<evidence type="ECO:0000256" key="3">
    <source>
        <dbReference type="ARBA" id="ARBA00023163"/>
    </source>
</evidence>
<dbReference type="Pfam" id="PF12833">
    <property type="entry name" value="HTH_18"/>
    <property type="match status" value="1"/>
</dbReference>
<evidence type="ECO:0000256" key="1">
    <source>
        <dbReference type="ARBA" id="ARBA00023015"/>
    </source>
</evidence>
<evidence type="ECO:0000313" key="6">
    <source>
        <dbReference type="Proteomes" id="UP000196027"/>
    </source>
</evidence>
<protein>
    <submittedName>
        <fullName evidence="5">AraC family transcriptional regulator</fullName>
    </submittedName>
</protein>
<dbReference type="GO" id="GO:0043565">
    <property type="term" value="F:sequence-specific DNA binding"/>
    <property type="evidence" value="ECO:0007669"/>
    <property type="project" value="InterPro"/>
</dbReference>
<dbReference type="PROSITE" id="PS01124">
    <property type="entry name" value="HTH_ARAC_FAMILY_2"/>
    <property type="match status" value="1"/>
</dbReference>
<dbReference type="EMBL" id="CP021425">
    <property type="protein sequence ID" value="ARU57048.1"/>
    <property type="molecule type" value="Genomic_DNA"/>
</dbReference>
<dbReference type="Proteomes" id="UP000196027">
    <property type="component" value="Chromosome"/>
</dbReference>
<dbReference type="Gene3D" id="1.10.10.60">
    <property type="entry name" value="Homeodomain-like"/>
    <property type="match status" value="1"/>
</dbReference>
<reference evidence="5 6" key="1">
    <citation type="submission" date="2017-05" db="EMBL/GenBank/DDBJ databases">
        <title>Genomic insights into alkan degradation activity of Oleiphilus messinensis.</title>
        <authorList>
            <person name="Kozyavkin S.A."/>
            <person name="Slesarev A.I."/>
            <person name="Golyshin P.N."/>
            <person name="Korzhenkov A."/>
            <person name="Golyshina O.N."/>
            <person name="Toshchakov S.V."/>
        </authorList>
    </citation>
    <scope>NUCLEOTIDE SEQUENCE [LARGE SCALE GENOMIC DNA]</scope>
    <source>
        <strain evidence="5 6">ME102</strain>
    </source>
</reference>
<evidence type="ECO:0000259" key="4">
    <source>
        <dbReference type="PROSITE" id="PS01124"/>
    </source>
</evidence>
<organism evidence="5 6">
    <name type="scientific">Oleiphilus messinensis</name>
    <dbReference type="NCBI Taxonomy" id="141451"/>
    <lineage>
        <taxon>Bacteria</taxon>
        <taxon>Pseudomonadati</taxon>
        <taxon>Pseudomonadota</taxon>
        <taxon>Gammaproteobacteria</taxon>
        <taxon>Oceanospirillales</taxon>
        <taxon>Oleiphilaceae</taxon>
        <taxon>Oleiphilus</taxon>
    </lineage>
</organism>
<dbReference type="SMART" id="SM00342">
    <property type="entry name" value="HTH_ARAC"/>
    <property type="match status" value="1"/>
</dbReference>
<feature type="domain" description="HTH araC/xylS-type" evidence="4">
    <location>
        <begin position="139"/>
        <end position="236"/>
    </location>
</feature>
<name>A0A1Y0I964_9GAMM</name>
<accession>A0A1Y0I964</accession>
<dbReference type="InterPro" id="IPR018060">
    <property type="entry name" value="HTH_AraC"/>
</dbReference>